<comment type="caution">
    <text evidence="1">The sequence shown here is derived from an EMBL/GenBank/DDBJ whole genome shotgun (WGS) entry which is preliminary data.</text>
</comment>
<accession>A0A9D3XW99</accession>
<evidence type="ECO:0000313" key="1">
    <source>
        <dbReference type="EMBL" id="KAH1186636.1"/>
    </source>
</evidence>
<dbReference type="EMBL" id="JAHDVG010000463">
    <property type="protein sequence ID" value="KAH1186636.1"/>
    <property type="molecule type" value="Genomic_DNA"/>
</dbReference>
<dbReference type="AlphaFoldDB" id="A0A9D3XW99"/>
<organism evidence="1 2">
    <name type="scientific">Mauremys mutica</name>
    <name type="common">yellowpond turtle</name>
    <dbReference type="NCBI Taxonomy" id="74926"/>
    <lineage>
        <taxon>Eukaryota</taxon>
        <taxon>Metazoa</taxon>
        <taxon>Chordata</taxon>
        <taxon>Craniata</taxon>
        <taxon>Vertebrata</taxon>
        <taxon>Euteleostomi</taxon>
        <taxon>Archelosauria</taxon>
        <taxon>Testudinata</taxon>
        <taxon>Testudines</taxon>
        <taxon>Cryptodira</taxon>
        <taxon>Durocryptodira</taxon>
        <taxon>Testudinoidea</taxon>
        <taxon>Geoemydidae</taxon>
        <taxon>Geoemydinae</taxon>
        <taxon>Mauremys</taxon>
    </lineage>
</organism>
<name>A0A9D3XW99_9SAUR</name>
<dbReference type="Proteomes" id="UP000827986">
    <property type="component" value="Unassembled WGS sequence"/>
</dbReference>
<protein>
    <submittedName>
        <fullName evidence="1">Uncharacterized protein</fullName>
    </submittedName>
</protein>
<keyword evidence="2" id="KW-1185">Reference proteome</keyword>
<proteinExistence type="predicted"/>
<gene>
    <name evidence="1" type="ORF">KIL84_019385</name>
</gene>
<sequence>MVSRKTQGPKDATFSIKTINAQKGSAVTVFYKNVQKCTEMYSSGILPAILENGFRLSWFAYFYHSSETSRIEPCSYASKTFRSWHESYLHKKIWNWASNG</sequence>
<reference evidence="1" key="1">
    <citation type="submission" date="2021-09" db="EMBL/GenBank/DDBJ databases">
        <title>The genome of Mauremys mutica provides insights into the evolution of semi-aquatic lifestyle.</title>
        <authorList>
            <person name="Gong S."/>
            <person name="Gao Y."/>
        </authorList>
    </citation>
    <scope>NUCLEOTIDE SEQUENCE</scope>
    <source>
        <strain evidence="1">MM-2020</strain>
        <tissue evidence="1">Muscle</tissue>
    </source>
</reference>
<evidence type="ECO:0000313" key="2">
    <source>
        <dbReference type="Proteomes" id="UP000827986"/>
    </source>
</evidence>